<keyword evidence="1" id="KW-1188">Viral release from host cell</keyword>
<evidence type="ECO:0000313" key="5">
    <source>
        <dbReference type="EMBL" id="MBB5331386.1"/>
    </source>
</evidence>
<dbReference type="AlphaFoldDB" id="A0A9X0U6B1"/>
<evidence type="ECO:0000256" key="1">
    <source>
        <dbReference type="ARBA" id="ARBA00022612"/>
    </source>
</evidence>
<sequence>MMETRDYSFRLNAKSLDSTTGTFTGLASTYGGPPDLQGDIIEPGAYKAAIASQGAGFPLLWAHLQSEPLGIAKMSDSPTGLVVNGTLLMSDSGAQRAYNFMKSGVVRGLSIGYTVPPESTGKVVYGNDGTRTLKEIMLHECSLVSVPANRQAQVITVKSLSQVESLLRSVRPGDVQGDTLDQLRSIDLTLKSLLKKDADDDCSCDCDACIAGDCDECDDDCEQCQGDECSGCVAARADAADIEDLKAFSMELKKLVI</sequence>
<dbReference type="EMBL" id="JACHEB010000014">
    <property type="protein sequence ID" value="MBB5331386.1"/>
    <property type="molecule type" value="Genomic_DNA"/>
</dbReference>
<dbReference type="Pfam" id="PF04586">
    <property type="entry name" value="Peptidase_S78"/>
    <property type="match status" value="1"/>
</dbReference>
<protein>
    <submittedName>
        <fullName evidence="5">HK97 family phage prohead protease</fullName>
    </submittedName>
</protein>
<comment type="caution">
    <text evidence="5">The sequence shown here is derived from an EMBL/GenBank/DDBJ whole genome shotgun (WGS) entry which is preliminary data.</text>
</comment>
<feature type="domain" description="Prohead serine protease" evidence="4">
    <location>
        <begin position="13"/>
        <end position="159"/>
    </location>
</feature>
<dbReference type="InterPro" id="IPR054613">
    <property type="entry name" value="Peptidase_S78_dom"/>
</dbReference>
<dbReference type="GO" id="GO:0006508">
    <property type="term" value="P:proteolysis"/>
    <property type="evidence" value="ECO:0007669"/>
    <property type="project" value="UniProtKB-KW"/>
</dbReference>
<dbReference type="GO" id="GO:0008233">
    <property type="term" value="F:peptidase activity"/>
    <property type="evidence" value="ECO:0007669"/>
    <property type="project" value="UniProtKB-KW"/>
</dbReference>
<evidence type="ECO:0000256" key="3">
    <source>
        <dbReference type="ARBA" id="ARBA00022801"/>
    </source>
</evidence>
<proteinExistence type="predicted"/>
<accession>A0A9X0U6B1</accession>
<keyword evidence="6" id="KW-1185">Reference proteome</keyword>
<dbReference type="InterPro" id="IPR006433">
    <property type="entry name" value="Prohead_protease"/>
</dbReference>
<keyword evidence="3" id="KW-0378">Hydrolase</keyword>
<name>A0A9X0U6B1_9BACT</name>
<keyword evidence="2 5" id="KW-0645">Protease</keyword>
<reference evidence="5 6" key="1">
    <citation type="submission" date="2020-08" db="EMBL/GenBank/DDBJ databases">
        <title>Genomic Encyclopedia of Type Strains, Phase IV (KMG-V): Genome sequencing to study the core and pangenomes of soil and plant-associated prokaryotes.</title>
        <authorList>
            <person name="Whitman W."/>
        </authorList>
    </citation>
    <scope>NUCLEOTIDE SEQUENCE [LARGE SCALE GENOMIC DNA]</scope>
    <source>
        <strain evidence="5 6">X5P2</strain>
    </source>
</reference>
<evidence type="ECO:0000256" key="2">
    <source>
        <dbReference type="ARBA" id="ARBA00022670"/>
    </source>
</evidence>
<dbReference type="NCBIfam" id="TIGR01543">
    <property type="entry name" value="proheadase_HK97"/>
    <property type="match status" value="1"/>
</dbReference>
<evidence type="ECO:0000259" key="4">
    <source>
        <dbReference type="Pfam" id="PF04586"/>
    </source>
</evidence>
<dbReference type="Proteomes" id="UP000535182">
    <property type="component" value="Unassembled WGS sequence"/>
</dbReference>
<gene>
    <name evidence="5" type="ORF">HDF14_005030</name>
</gene>
<dbReference type="RefSeq" id="WP_183981231.1">
    <property type="nucleotide sequence ID" value="NZ_JACHEB010000014.1"/>
</dbReference>
<organism evidence="5 6">
    <name type="scientific">Tunturiibacter gelidiferens</name>
    <dbReference type="NCBI Taxonomy" id="3069689"/>
    <lineage>
        <taxon>Bacteria</taxon>
        <taxon>Pseudomonadati</taxon>
        <taxon>Acidobacteriota</taxon>
        <taxon>Terriglobia</taxon>
        <taxon>Terriglobales</taxon>
        <taxon>Acidobacteriaceae</taxon>
        <taxon>Tunturiibacter</taxon>
    </lineage>
</organism>
<evidence type="ECO:0000313" key="6">
    <source>
        <dbReference type="Proteomes" id="UP000535182"/>
    </source>
</evidence>